<dbReference type="PANTHER" id="PTHR43394:SF1">
    <property type="entry name" value="ATP-BINDING CASSETTE SUB-FAMILY B MEMBER 10, MITOCHONDRIAL"/>
    <property type="match status" value="1"/>
</dbReference>
<feature type="transmembrane region" description="Helical" evidence="5">
    <location>
        <begin position="50"/>
        <end position="67"/>
    </location>
</feature>
<evidence type="ECO:0000256" key="4">
    <source>
        <dbReference type="ARBA" id="ARBA00023136"/>
    </source>
</evidence>
<protein>
    <submittedName>
        <fullName evidence="7">Type I secretion system permease/ATPase</fullName>
    </submittedName>
</protein>
<accession>A0A3R9U5C7</accession>
<dbReference type="InterPro" id="IPR011527">
    <property type="entry name" value="ABC1_TM_dom"/>
</dbReference>
<keyword evidence="3 5" id="KW-1133">Transmembrane helix</keyword>
<evidence type="ECO:0000256" key="2">
    <source>
        <dbReference type="ARBA" id="ARBA00022692"/>
    </source>
</evidence>
<dbReference type="Pfam" id="PF00664">
    <property type="entry name" value="ABC_membrane"/>
    <property type="match status" value="1"/>
</dbReference>
<dbReference type="SUPFAM" id="SSF90123">
    <property type="entry name" value="ABC transporter transmembrane region"/>
    <property type="match status" value="1"/>
</dbReference>
<dbReference type="InterPro" id="IPR036640">
    <property type="entry name" value="ABC1_TM_sf"/>
</dbReference>
<gene>
    <name evidence="7" type="ORF">EA686_26375</name>
</gene>
<feature type="non-terminal residue" evidence="7">
    <location>
        <position position="209"/>
    </location>
</feature>
<comment type="subcellular location">
    <subcellularLocation>
        <location evidence="1">Cell membrane</location>
        <topology evidence="1">Multi-pass membrane protein</topology>
    </subcellularLocation>
</comment>
<feature type="domain" description="ABC transmembrane type-1" evidence="6">
    <location>
        <begin position="16"/>
        <end position="209"/>
    </location>
</feature>
<evidence type="ECO:0000259" key="6">
    <source>
        <dbReference type="PROSITE" id="PS50929"/>
    </source>
</evidence>
<comment type="caution">
    <text evidence="7">The sequence shown here is derived from an EMBL/GenBank/DDBJ whole genome shotgun (WGS) entry which is preliminary data.</text>
</comment>
<dbReference type="GO" id="GO:0015421">
    <property type="term" value="F:ABC-type oligopeptide transporter activity"/>
    <property type="evidence" value="ECO:0007669"/>
    <property type="project" value="TreeGrafter"/>
</dbReference>
<evidence type="ECO:0000256" key="5">
    <source>
        <dbReference type="SAM" id="Phobius"/>
    </source>
</evidence>
<name>A0A3R9U5C7_ACIBA</name>
<reference evidence="7 8" key="1">
    <citation type="submission" date="2018-10" db="EMBL/GenBank/DDBJ databases">
        <title>GWAS and RNA-Seq identify cryptic mechanisms of antimicrobial resistance in Acinetobacter baumannii.</title>
        <authorList>
            <person name="Sahl J.W."/>
        </authorList>
    </citation>
    <scope>NUCLEOTIDE SEQUENCE [LARGE SCALE GENOMIC DNA]</scope>
    <source>
        <strain evidence="7 8">TG28175</strain>
    </source>
</reference>
<keyword evidence="4 5" id="KW-0472">Membrane</keyword>
<evidence type="ECO:0000313" key="8">
    <source>
        <dbReference type="Proteomes" id="UP000280073"/>
    </source>
</evidence>
<dbReference type="Proteomes" id="UP000280073">
    <property type="component" value="Unassembled WGS sequence"/>
</dbReference>
<dbReference type="AlphaFoldDB" id="A0A3R9U5C7"/>
<evidence type="ECO:0000313" key="7">
    <source>
        <dbReference type="EMBL" id="RSR26617.1"/>
    </source>
</evidence>
<feature type="non-terminal residue" evidence="7">
    <location>
        <position position="1"/>
    </location>
</feature>
<dbReference type="Gene3D" id="1.20.1560.10">
    <property type="entry name" value="ABC transporter type 1, transmembrane domain"/>
    <property type="match status" value="1"/>
</dbReference>
<feature type="transmembrane region" description="Helical" evidence="5">
    <location>
        <begin position="16"/>
        <end position="38"/>
    </location>
</feature>
<dbReference type="GO" id="GO:0005886">
    <property type="term" value="C:plasma membrane"/>
    <property type="evidence" value="ECO:0007669"/>
    <property type="project" value="UniProtKB-SubCell"/>
</dbReference>
<sequence>WFWSIVLRDWKRYVDIMFASLIANVLALATIIFSMQVYDRVVPSQSIPTLWVLAGGVLIAALFEFTLRVSRVYLSDIIGKRADLRVSDRVFGHALRIKNKDRSKSTGSFISQIRELEGVRELVTSTTISAIADFPFFFLFLVIFAIIGGKLFWVMLLVVPLMILPGILVQKKLAQLAQEGMRESSIRNAILVEAVQGIEDIKLLRAESR</sequence>
<organism evidence="7 8">
    <name type="scientific">Acinetobacter baumannii</name>
    <dbReference type="NCBI Taxonomy" id="470"/>
    <lineage>
        <taxon>Bacteria</taxon>
        <taxon>Pseudomonadati</taxon>
        <taxon>Pseudomonadota</taxon>
        <taxon>Gammaproteobacteria</taxon>
        <taxon>Moraxellales</taxon>
        <taxon>Moraxellaceae</taxon>
        <taxon>Acinetobacter</taxon>
        <taxon>Acinetobacter calcoaceticus/baumannii complex</taxon>
    </lineage>
</organism>
<keyword evidence="2 5" id="KW-0812">Transmembrane</keyword>
<dbReference type="GO" id="GO:0005524">
    <property type="term" value="F:ATP binding"/>
    <property type="evidence" value="ECO:0007669"/>
    <property type="project" value="InterPro"/>
</dbReference>
<evidence type="ECO:0000256" key="3">
    <source>
        <dbReference type="ARBA" id="ARBA00022989"/>
    </source>
</evidence>
<dbReference type="PANTHER" id="PTHR43394">
    <property type="entry name" value="ATP-DEPENDENT PERMEASE MDL1, MITOCHONDRIAL"/>
    <property type="match status" value="1"/>
</dbReference>
<dbReference type="EMBL" id="RFDI01002171">
    <property type="protein sequence ID" value="RSR26617.1"/>
    <property type="molecule type" value="Genomic_DNA"/>
</dbReference>
<evidence type="ECO:0000256" key="1">
    <source>
        <dbReference type="ARBA" id="ARBA00004651"/>
    </source>
</evidence>
<proteinExistence type="predicted"/>
<dbReference type="InterPro" id="IPR039421">
    <property type="entry name" value="Type_1_exporter"/>
</dbReference>
<dbReference type="PROSITE" id="PS50929">
    <property type="entry name" value="ABC_TM1F"/>
    <property type="match status" value="1"/>
</dbReference>